<feature type="domain" description="NlpC/P60" evidence="6">
    <location>
        <begin position="80"/>
        <end position="198"/>
    </location>
</feature>
<evidence type="ECO:0000256" key="5">
    <source>
        <dbReference type="SAM" id="MobiDB-lite"/>
    </source>
</evidence>
<evidence type="ECO:0000256" key="4">
    <source>
        <dbReference type="ARBA" id="ARBA00022807"/>
    </source>
</evidence>
<evidence type="ECO:0000256" key="3">
    <source>
        <dbReference type="ARBA" id="ARBA00022801"/>
    </source>
</evidence>
<keyword evidence="3" id="KW-0378">Hydrolase</keyword>
<dbReference type="InterPro" id="IPR051202">
    <property type="entry name" value="Peptidase_C40"/>
</dbReference>
<dbReference type="InterPro" id="IPR038765">
    <property type="entry name" value="Papain-like_cys_pep_sf"/>
</dbReference>
<dbReference type="PANTHER" id="PTHR47053">
    <property type="entry name" value="MUREIN DD-ENDOPEPTIDASE MEPH-RELATED"/>
    <property type="match status" value="1"/>
</dbReference>
<feature type="compositionally biased region" description="Polar residues" evidence="5">
    <location>
        <begin position="41"/>
        <end position="50"/>
    </location>
</feature>
<dbReference type="EMBL" id="JBHTCG010000006">
    <property type="protein sequence ID" value="MFC7382918.1"/>
    <property type="molecule type" value="Genomic_DNA"/>
</dbReference>
<reference evidence="8" key="1">
    <citation type="journal article" date="2019" name="Int. J. Syst. Evol. Microbiol.">
        <title>The Global Catalogue of Microorganisms (GCM) 10K type strain sequencing project: providing services to taxonomists for standard genome sequencing and annotation.</title>
        <authorList>
            <consortium name="The Broad Institute Genomics Platform"/>
            <consortium name="The Broad Institute Genome Sequencing Center for Infectious Disease"/>
            <person name="Wu L."/>
            <person name="Ma J."/>
        </authorList>
    </citation>
    <scope>NUCLEOTIDE SEQUENCE [LARGE SCALE GENOMIC DNA]</scope>
    <source>
        <strain evidence="8">CECT 7649</strain>
    </source>
</reference>
<protein>
    <submittedName>
        <fullName evidence="7">C40 family peptidase</fullName>
    </submittedName>
</protein>
<sequence>MTASVGAVATQATAADAATAAPAQGPSEPSVYGPAGLIETPSITGASEPTGTAAVSEASTSSTSRTSKSKAKVSRAVRQQLKAHTAVAVAKKQIGDPYRWGASGPGAFDCSGLMLYAWRKAGVKLPRIAASQFRTVRKKVSWKNLKQGDLMFFYGLGHVGMYVGHGKMIHSPHTGARVRIDKLSGYRKASFVGAVRPGA</sequence>
<dbReference type="InterPro" id="IPR000064">
    <property type="entry name" value="NLP_P60_dom"/>
</dbReference>
<dbReference type="Proteomes" id="UP001596496">
    <property type="component" value="Unassembled WGS sequence"/>
</dbReference>
<organism evidence="7 8">
    <name type="scientific">Sphaerisporangium rhizosphaerae</name>
    <dbReference type="NCBI Taxonomy" id="2269375"/>
    <lineage>
        <taxon>Bacteria</taxon>
        <taxon>Bacillati</taxon>
        <taxon>Actinomycetota</taxon>
        <taxon>Actinomycetes</taxon>
        <taxon>Streptosporangiales</taxon>
        <taxon>Streptosporangiaceae</taxon>
        <taxon>Sphaerisporangium</taxon>
    </lineage>
</organism>
<comment type="similarity">
    <text evidence="1">Belongs to the peptidase C40 family.</text>
</comment>
<dbReference type="Gene3D" id="3.90.1720.10">
    <property type="entry name" value="endopeptidase domain like (from Nostoc punctiforme)"/>
    <property type="match status" value="1"/>
</dbReference>
<dbReference type="SUPFAM" id="SSF54001">
    <property type="entry name" value="Cysteine proteinases"/>
    <property type="match status" value="1"/>
</dbReference>
<dbReference type="PROSITE" id="PS51935">
    <property type="entry name" value="NLPC_P60"/>
    <property type="match status" value="1"/>
</dbReference>
<dbReference type="RefSeq" id="WP_380826285.1">
    <property type="nucleotide sequence ID" value="NZ_JBHTCG010000006.1"/>
</dbReference>
<evidence type="ECO:0000256" key="2">
    <source>
        <dbReference type="ARBA" id="ARBA00022670"/>
    </source>
</evidence>
<keyword evidence="8" id="KW-1185">Reference proteome</keyword>
<name>A0ABW2NZT4_9ACTN</name>
<comment type="caution">
    <text evidence="7">The sequence shown here is derived from an EMBL/GenBank/DDBJ whole genome shotgun (WGS) entry which is preliminary data.</text>
</comment>
<evidence type="ECO:0000313" key="8">
    <source>
        <dbReference type="Proteomes" id="UP001596496"/>
    </source>
</evidence>
<feature type="compositionally biased region" description="Low complexity" evidence="5">
    <location>
        <begin position="53"/>
        <end position="66"/>
    </location>
</feature>
<evidence type="ECO:0000313" key="7">
    <source>
        <dbReference type="EMBL" id="MFC7382918.1"/>
    </source>
</evidence>
<keyword evidence="2" id="KW-0645">Protease</keyword>
<gene>
    <name evidence="7" type="ORF">ACFQSB_11930</name>
</gene>
<keyword evidence="4" id="KW-0788">Thiol protease</keyword>
<feature type="region of interest" description="Disordered" evidence="5">
    <location>
        <begin position="1"/>
        <end position="73"/>
    </location>
</feature>
<proteinExistence type="inferred from homology"/>
<feature type="compositionally biased region" description="Low complexity" evidence="5">
    <location>
        <begin position="1"/>
        <end position="27"/>
    </location>
</feature>
<evidence type="ECO:0000259" key="6">
    <source>
        <dbReference type="PROSITE" id="PS51935"/>
    </source>
</evidence>
<dbReference type="PANTHER" id="PTHR47053:SF1">
    <property type="entry name" value="MUREIN DD-ENDOPEPTIDASE MEPH-RELATED"/>
    <property type="match status" value="1"/>
</dbReference>
<evidence type="ECO:0000256" key="1">
    <source>
        <dbReference type="ARBA" id="ARBA00007074"/>
    </source>
</evidence>
<dbReference type="Pfam" id="PF00877">
    <property type="entry name" value="NLPC_P60"/>
    <property type="match status" value="1"/>
</dbReference>
<accession>A0ABW2NZT4</accession>